<comment type="caution">
    <text evidence="1">The sequence shown here is derived from an EMBL/GenBank/DDBJ whole genome shotgun (WGS) entry which is preliminary data.</text>
</comment>
<name>A0ABV0RCW2_9TELE</name>
<protein>
    <submittedName>
        <fullName evidence="1">Uncharacterized protein</fullName>
    </submittedName>
</protein>
<proteinExistence type="predicted"/>
<dbReference type="EMBL" id="JAHRIN010042336">
    <property type="protein sequence ID" value="MEQ2205841.1"/>
    <property type="molecule type" value="Genomic_DNA"/>
</dbReference>
<gene>
    <name evidence="1" type="ORF">XENOCAPTIV_015776</name>
</gene>
<evidence type="ECO:0000313" key="1">
    <source>
        <dbReference type="EMBL" id="MEQ2205841.1"/>
    </source>
</evidence>
<organism evidence="1 2">
    <name type="scientific">Xenoophorus captivus</name>
    <dbReference type="NCBI Taxonomy" id="1517983"/>
    <lineage>
        <taxon>Eukaryota</taxon>
        <taxon>Metazoa</taxon>
        <taxon>Chordata</taxon>
        <taxon>Craniata</taxon>
        <taxon>Vertebrata</taxon>
        <taxon>Euteleostomi</taxon>
        <taxon>Actinopterygii</taxon>
        <taxon>Neopterygii</taxon>
        <taxon>Teleostei</taxon>
        <taxon>Neoteleostei</taxon>
        <taxon>Acanthomorphata</taxon>
        <taxon>Ovalentaria</taxon>
        <taxon>Atherinomorphae</taxon>
        <taxon>Cyprinodontiformes</taxon>
        <taxon>Goodeidae</taxon>
        <taxon>Xenoophorus</taxon>
    </lineage>
</organism>
<dbReference type="Proteomes" id="UP001434883">
    <property type="component" value="Unassembled WGS sequence"/>
</dbReference>
<accession>A0ABV0RCW2</accession>
<evidence type="ECO:0000313" key="2">
    <source>
        <dbReference type="Proteomes" id="UP001434883"/>
    </source>
</evidence>
<sequence length="78" mass="8571">MQSIAYISCPAGGQQLSLLASWADVYMGAANYVLHGQIVVTGTLMVTVLKAGHAASSHYQVRLLYIHLYSAERQYMDH</sequence>
<reference evidence="1 2" key="1">
    <citation type="submission" date="2021-06" db="EMBL/GenBank/DDBJ databases">
        <authorList>
            <person name="Palmer J.M."/>
        </authorList>
    </citation>
    <scope>NUCLEOTIDE SEQUENCE [LARGE SCALE GENOMIC DNA]</scope>
    <source>
        <strain evidence="1 2">XC_2019</strain>
        <tissue evidence="1">Muscle</tissue>
    </source>
</reference>
<keyword evidence="2" id="KW-1185">Reference proteome</keyword>